<sequence>MIQYCFNEELICITHYPQITPCSMGSFNSWNNTRMNWSSSQNLHNLINCNSFSMHFFHHCVHESVPRHGGKKLIEEVSKTQFINNPVITIAIDDRLIEVENHHYSLH</sequence>
<evidence type="ECO:0000313" key="1">
    <source>
        <dbReference type="EMBL" id="MBA4648619.1"/>
    </source>
</evidence>
<dbReference type="EMBL" id="GISG01156425">
    <property type="protein sequence ID" value="MBA4648619.1"/>
    <property type="molecule type" value="Transcribed_RNA"/>
</dbReference>
<accession>A0A7C8ZPR7</accession>
<reference evidence="1" key="2">
    <citation type="submission" date="2020-07" db="EMBL/GenBank/DDBJ databases">
        <authorList>
            <person name="Vera ALvarez R."/>
            <person name="Arias-Moreno D.M."/>
            <person name="Jimenez-Jacinto V."/>
            <person name="Jimenez-Bremont J.F."/>
            <person name="Swaminathan K."/>
            <person name="Moose S.P."/>
            <person name="Guerrero-Gonzalez M.L."/>
            <person name="Marino-Ramirez L."/>
            <person name="Landsman D."/>
            <person name="Rodriguez-Kessler M."/>
            <person name="Delgado-Sanchez P."/>
        </authorList>
    </citation>
    <scope>NUCLEOTIDE SEQUENCE</scope>
    <source>
        <tissue evidence="1">Cladode</tissue>
    </source>
</reference>
<organism evidence="1">
    <name type="scientific">Opuntia streptacantha</name>
    <name type="common">Prickly pear cactus</name>
    <name type="synonym">Opuntia cardona</name>
    <dbReference type="NCBI Taxonomy" id="393608"/>
    <lineage>
        <taxon>Eukaryota</taxon>
        <taxon>Viridiplantae</taxon>
        <taxon>Streptophyta</taxon>
        <taxon>Embryophyta</taxon>
        <taxon>Tracheophyta</taxon>
        <taxon>Spermatophyta</taxon>
        <taxon>Magnoliopsida</taxon>
        <taxon>eudicotyledons</taxon>
        <taxon>Gunneridae</taxon>
        <taxon>Pentapetalae</taxon>
        <taxon>Caryophyllales</taxon>
        <taxon>Cactineae</taxon>
        <taxon>Cactaceae</taxon>
        <taxon>Opuntioideae</taxon>
        <taxon>Opuntia</taxon>
    </lineage>
</organism>
<reference evidence="1" key="1">
    <citation type="journal article" date="2013" name="J. Plant Res.">
        <title>Effect of fungi and light on seed germination of three Opuntia species from semiarid lands of central Mexico.</title>
        <authorList>
            <person name="Delgado-Sanchez P."/>
            <person name="Jimenez-Bremont J.F."/>
            <person name="Guerrero-Gonzalez Mde L."/>
            <person name="Flores J."/>
        </authorList>
    </citation>
    <scope>NUCLEOTIDE SEQUENCE</scope>
    <source>
        <tissue evidence="1">Cladode</tissue>
    </source>
</reference>
<dbReference type="AlphaFoldDB" id="A0A7C8ZPR7"/>
<proteinExistence type="predicted"/>
<name>A0A7C8ZPR7_OPUST</name>
<protein>
    <submittedName>
        <fullName evidence="1">Uncharacterized protein</fullName>
    </submittedName>
</protein>